<reference evidence="2 3" key="1">
    <citation type="submission" date="2020-03" db="EMBL/GenBank/DDBJ databases">
        <title>Genomic Encyclopedia of Type Strains, Phase IV (KMG-IV): sequencing the most valuable type-strain genomes for metagenomic binning, comparative biology and taxonomic classification.</title>
        <authorList>
            <person name="Goeker M."/>
        </authorList>
    </citation>
    <scope>NUCLEOTIDE SEQUENCE [LARGE SCALE GENOMIC DNA]</scope>
    <source>
        <strain evidence="2 3">DSM 29762</strain>
    </source>
</reference>
<feature type="domain" description="GmrSD restriction endonucleases N-terminal" evidence="1">
    <location>
        <begin position="15"/>
        <end position="159"/>
    </location>
</feature>
<dbReference type="RefSeq" id="WP_167960241.1">
    <property type="nucleotide sequence ID" value="NZ_JAATJJ010000001.1"/>
</dbReference>
<dbReference type="Proteomes" id="UP000590442">
    <property type="component" value="Unassembled WGS sequence"/>
</dbReference>
<gene>
    <name evidence="2" type="ORF">GGR42_000354</name>
</gene>
<evidence type="ECO:0000313" key="3">
    <source>
        <dbReference type="Proteomes" id="UP000590442"/>
    </source>
</evidence>
<organism evidence="2 3">
    <name type="scientific">Saonia flava</name>
    <dbReference type="NCBI Taxonomy" id="523696"/>
    <lineage>
        <taxon>Bacteria</taxon>
        <taxon>Pseudomonadati</taxon>
        <taxon>Bacteroidota</taxon>
        <taxon>Flavobacteriia</taxon>
        <taxon>Flavobacteriales</taxon>
        <taxon>Flavobacteriaceae</taxon>
        <taxon>Saonia</taxon>
    </lineage>
</organism>
<evidence type="ECO:0000259" key="1">
    <source>
        <dbReference type="Pfam" id="PF03235"/>
    </source>
</evidence>
<sequence length="503" mass="57782">MKLKAPIPSNSVKLIDLYNKITSGSLILGPDFQRKLVWKKQHKYAFIETILLNFPFPEVYIASEEVDIDNLKAREVVVDGKQRLSSIVDYIQKDGDFSNQKSIPHFDDLEKAEKREFLNYLITVKDLKDIGEERIIQVFKRINSTNYSLNSNEILNAEYGGGEFAIFGKLLTDIDYNPSEKETSVLISADLRQSIINFFEENKVFSNNDVKRMFDSQYIMLIASTLLEGTYFGRSNRINYYLEKYNDDFSSYSDILGRITNSISIIKELKFSSGSYWFNKANLFTLIVELNNIEKSDLDLDLLEFMLLDLENKYDIYYNGDEEEELEKLTADETKYFEVARQGSHENAAREHRGNVIRGLINESRINEAVIAESDVYTKNIEILKAKGIDYSIIIPTDTGLKKSIMDAVSGVREFLLRNGIHDYENQELGPTHKVKPECIFITNDGEFSTEVSLYRSNGRGDYRIWFSGLGDFADSKDELALIYIDGTLKLLNISKIDYTAKV</sequence>
<dbReference type="EMBL" id="JAATJJ010000001">
    <property type="protein sequence ID" value="NJB69892.1"/>
    <property type="molecule type" value="Genomic_DNA"/>
</dbReference>
<name>A0A846QTQ5_9FLAO</name>
<dbReference type="PANTHER" id="PTHR39639">
    <property type="entry name" value="CHROMOSOME 16, WHOLE GENOME SHOTGUN SEQUENCE"/>
    <property type="match status" value="1"/>
</dbReference>
<comment type="caution">
    <text evidence="2">The sequence shown here is derived from an EMBL/GenBank/DDBJ whole genome shotgun (WGS) entry which is preliminary data.</text>
</comment>
<dbReference type="PANTHER" id="PTHR39639:SF1">
    <property type="entry name" value="DUF262 DOMAIN-CONTAINING PROTEIN"/>
    <property type="match status" value="1"/>
</dbReference>
<protein>
    <recommendedName>
        <fullName evidence="1">GmrSD restriction endonucleases N-terminal domain-containing protein</fullName>
    </recommendedName>
</protein>
<dbReference type="Pfam" id="PF03235">
    <property type="entry name" value="GmrSD_N"/>
    <property type="match status" value="1"/>
</dbReference>
<dbReference type="InterPro" id="IPR004919">
    <property type="entry name" value="GmrSD_N"/>
</dbReference>
<evidence type="ECO:0000313" key="2">
    <source>
        <dbReference type="EMBL" id="NJB69892.1"/>
    </source>
</evidence>
<keyword evidence="3" id="KW-1185">Reference proteome</keyword>
<accession>A0A846QTQ5</accession>
<dbReference type="AlphaFoldDB" id="A0A846QTQ5"/>
<proteinExistence type="predicted"/>